<dbReference type="GO" id="GO:0008270">
    <property type="term" value="F:zinc ion binding"/>
    <property type="evidence" value="ECO:0007669"/>
    <property type="project" value="UniProtKB-KW"/>
</dbReference>
<keyword evidence="1" id="KW-0863">Zinc-finger</keyword>
<reference evidence="3" key="3">
    <citation type="submission" date="2018-07" db="EMBL/GenBank/DDBJ databases">
        <title>WGS assembly of Glycine max.</title>
        <authorList>
            <person name="Schmutz J."/>
            <person name="Cannon S."/>
            <person name="Schlueter J."/>
            <person name="Ma J."/>
            <person name="Mitros T."/>
            <person name="Nelson W."/>
            <person name="Hyten D."/>
            <person name="Song Q."/>
            <person name="Thelen J."/>
            <person name="Cheng J."/>
            <person name="Xu D."/>
            <person name="Hellsten U."/>
            <person name="May G."/>
            <person name="Yu Y."/>
            <person name="Sakurai T."/>
            <person name="Umezawa T."/>
            <person name="Bhattacharyya M."/>
            <person name="Sandhu D."/>
            <person name="Valliyodan B."/>
            <person name="Lindquist E."/>
            <person name="Peto M."/>
            <person name="Grant D."/>
            <person name="Shu S."/>
            <person name="Goodstein D."/>
            <person name="Barry K."/>
            <person name="Futrell-Griggs M."/>
            <person name="Abernathy B."/>
            <person name="Du J."/>
            <person name="Tian Z."/>
            <person name="Zhu L."/>
            <person name="Gill N."/>
            <person name="Joshi T."/>
            <person name="Libault M."/>
            <person name="Sethuraman A."/>
            <person name="Zhang X."/>
            <person name="Shinozaki K."/>
            <person name="Nguyen H."/>
            <person name="Wing R."/>
            <person name="Cregan P."/>
            <person name="Specht J."/>
            <person name="Grimwood J."/>
            <person name="Rokhsar D."/>
            <person name="Stacey G."/>
            <person name="Shoemaker R."/>
            <person name="Jackson S."/>
        </authorList>
    </citation>
    <scope>NUCLEOTIDE SEQUENCE</scope>
    <source>
        <tissue evidence="3">Callus</tissue>
    </source>
</reference>
<sequence length="115" mass="13582">MRNVAVWIRIQRLPIELYNDVFLKRIRSNLSKFLKVDKLTLIHSRGKFIRICVKLDLEKPLEFHIYVRRHKLQIEGLHSICFQCGRFGHKKVQCLEITLLPVASQNGKSRETKDA</sequence>
<dbReference type="InterPro" id="IPR001878">
    <property type="entry name" value="Znf_CCHC"/>
</dbReference>
<keyword evidence="1" id="KW-0479">Metal-binding</keyword>
<dbReference type="PROSITE" id="PS50158">
    <property type="entry name" value="ZF_CCHC"/>
    <property type="match status" value="1"/>
</dbReference>
<evidence type="ECO:0000313" key="4">
    <source>
        <dbReference type="EnsemblPlants" id="KRH24764"/>
    </source>
</evidence>
<dbReference type="OMA" id="ETINAGP"/>
<feature type="domain" description="CCHC-type" evidence="2">
    <location>
        <begin position="81"/>
        <end position="94"/>
    </location>
</feature>
<dbReference type="GO" id="GO:0003676">
    <property type="term" value="F:nucleic acid binding"/>
    <property type="evidence" value="ECO:0007669"/>
    <property type="project" value="InterPro"/>
</dbReference>
<dbReference type="InParanoid" id="A0A0R0H228"/>
<proteinExistence type="predicted"/>
<name>A0A0R0H228_SOYBN</name>
<accession>A0A0R0H228</accession>
<dbReference type="Proteomes" id="UP000008827">
    <property type="component" value="Chromosome 12"/>
</dbReference>
<dbReference type="AlphaFoldDB" id="A0A0R0H228"/>
<organism evidence="3">
    <name type="scientific">Glycine max</name>
    <name type="common">Soybean</name>
    <name type="synonym">Glycine hispida</name>
    <dbReference type="NCBI Taxonomy" id="3847"/>
    <lineage>
        <taxon>Eukaryota</taxon>
        <taxon>Viridiplantae</taxon>
        <taxon>Streptophyta</taxon>
        <taxon>Embryophyta</taxon>
        <taxon>Tracheophyta</taxon>
        <taxon>Spermatophyta</taxon>
        <taxon>Magnoliopsida</taxon>
        <taxon>eudicotyledons</taxon>
        <taxon>Gunneridae</taxon>
        <taxon>Pentapetalae</taxon>
        <taxon>rosids</taxon>
        <taxon>fabids</taxon>
        <taxon>Fabales</taxon>
        <taxon>Fabaceae</taxon>
        <taxon>Papilionoideae</taxon>
        <taxon>50 kb inversion clade</taxon>
        <taxon>NPAAA clade</taxon>
        <taxon>indigoferoid/millettioid clade</taxon>
        <taxon>Phaseoleae</taxon>
        <taxon>Glycine</taxon>
        <taxon>Glycine subgen. Soja</taxon>
    </lineage>
</organism>
<dbReference type="PANTHER" id="PTHR31286">
    <property type="entry name" value="GLYCINE-RICH CELL WALL STRUCTURAL PROTEIN 1.8-LIKE"/>
    <property type="match status" value="1"/>
</dbReference>
<dbReference type="Gramene" id="KRH24764">
    <property type="protein sequence ID" value="KRH24764"/>
    <property type="gene ID" value="GLYMA_12G061100"/>
</dbReference>
<reference evidence="4" key="2">
    <citation type="submission" date="2018-02" db="UniProtKB">
        <authorList>
            <consortium name="EnsemblPlants"/>
        </authorList>
    </citation>
    <scope>IDENTIFICATION</scope>
    <source>
        <strain evidence="4">Williams 82</strain>
    </source>
</reference>
<keyword evidence="1" id="KW-0862">Zinc</keyword>
<dbReference type="EMBL" id="CM000845">
    <property type="protein sequence ID" value="KRH24764.1"/>
    <property type="molecule type" value="Genomic_DNA"/>
</dbReference>
<dbReference type="InterPro" id="IPR040256">
    <property type="entry name" value="At4g02000-like"/>
</dbReference>
<evidence type="ECO:0000313" key="5">
    <source>
        <dbReference type="Proteomes" id="UP000008827"/>
    </source>
</evidence>
<evidence type="ECO:0000259" key="2">
    <source>
        <dbReference type="PROSITE" id="PS50158"/>
    </source>
</evidence>
<evidence type="ECO:0000256" key="1">
    <source>
        <dbReference type="PROSITE-ProRule" id="PRU00047"/>
    </source>
</evidence>
<dbReference type="PANTHER" id="PTHR31286:SF99">
    <property type="entry name" value="DUF4283 DOMAIN-CONTAINING PROTEIN"/>
    <property type="match status" value="1"/>
</dbReference>
<dbReference type="EnsemblPlants" id="KRH24764">
    <property type="protein sequence ID" value="KRH24764"/>
    <property type="gene ID" value="GLYMA_12G061100"/>
</dbReference>
<evidence type="ECO:0000313" key="3">
    <source>
        <dbReference type="EMBL" id="KRH24764.1"/>
    </source>
</evidence>
<keyword evidence="5" id="KW-1185">Reference proteome</keyword>
<protein>
    <recommendedName>
        <fullName evidence="2">CCHC-type domain-containing protein</fullName>
    </recommendedName>
</protein>
<reference evidence="3 4" key="1">
    <citation type="journal article" date="2010" name="Nature">
        <title>Genome sequence of the palaeopolyploid soybean.</title>
        <authorList>
            <person name="Schmutz J."/>
            <person name="Cannon S.B."/>
            <person name="Schlueter J."/>
            <person name="Ma J."/>
            <person name="Mitros T."/>
            <person name="Nelson W."/>
            <person name="Hyten D.L."/>
            <person name="Song Q."/>
            <person name="Thelen J.J."/>
            <person name="Cheng J."/>
            <person name="Xu D."/>
            <person name="Hellsten U."/>
            <person name="May G.D."/>
            <person name="Yu Y."/>
            <person name="Sakurai T."/>
            <person name="Umezawa T."/>
            <person name="Bhattacharyya M.K."/>
            <person name="Sandhu D."/>
            <person name="Valliyodan B."/>
            <person name="Lindquist E."/>
            <person name="Peto M."/>
            <person name="Grant D."/>
            <person name="Shu S."/>
            <person name="Goodstein D."/>
            <person name="Barry K."/>
            <person name="Futrell-Griggs M."/>
            <person name="Abernathy B."/>
            <person name="Du J."/>
            <person name="Tian Z."/>
            <person name="Zhu L."/>
            <person name="Gill N."/>
            <person name="Joshi T."/>
            <person name="Libault M."/>
            <person name="Sethuraman A."/>
            <person name="Zhang X.-C."/>
            <person name="Shinozaki K."/>
            <person name="Nguyen H.T."/>
            <person name="Wing R.A."/>
            <person name="Cregan P."/>
            <person name="Specht J."/>
            <person name="Grimwood J."/>
            <person name="Rokhsar D."/>
            <person name="Stacey G."/>
            <person name="Shoemaker R.C."/>
            <person name="Jackson S.A."/>
        </authorList>
    </citation>
    <scope>NUCLEOTIDE SEQUENCE</scope>
    <source>
        <strain evidence="4">cv. Williams 82</strain>
        <tissue evidence="3">Callus</tissue>
    </source>
</reference>
<gene>
    <name evidence="3" type="ORF">GLYMA_12G061100</name>
</gene>